<dbReference type="Proteomes" id="UP001152320">
    <property type="component" value="Chromosome 12"/>
</dbReference>
<proteinExistence type="predicted"/>
<organism evidence="2 3">
    <name type="scientific">Holothuria leucospilota</name>
    <name type="common">Black long sea cucumber</name>
    <name type="synonym">Mertensiothuria leucospilota</name>
    <dbReference type="NCBI Taxonomy" id="206669"/>
    <lineage>
        <taxon>Eukaryota</taxon>
        <taxon>Metazoa</taxon>
        <taxon>Echinodermata</taxon>
        <taxon>Eleutherozoa</taxon>
        <taxon>Echinozoa</taxon>
        <taxon>Holothuroidea</taxon>
        <taxon>Aspidochirotacea</taxon>
        <taxon>Aspidochirotida</taxon>
        <taxon>Holothuriidae</taxon>
        <taxon>Holothuria</taxon>
    </lineage>
</organism>
<evidence type="ECO:0000313" key="3">
    <source>
        <dbReference type="Proteomes" id="UP001152320"/>
    </source>
</evidence>
<evidence type="ECO:0000313" key="2">
    <source>
        <dbReference type="EMBL" id="KAJ8031886.1"/>
    </source>
</evidence>
<keyword evidence="3" id="KW-1185">Reference proteome</keyword>
<protein>
    <submittedName>
        <fullName evidence="2">Uncharacterized protein</fullName>
    </submittedName>
</protein>
<feature type="signal peptide" evidence="1">
    <location>
        <begin position="1"/>
        <end position="19"/>
    </location>
</feature>
<dbReference type="AlphaFoldDB" id="A0A9Q1BSA8"/>
<accession>A0A9Q1BSA8</accession>
<dbReference type="PROSITE" id="PS51257">
    <property type="entry name" value="PROKAR_LIPOPROTEIN"/>
    <property type="match status" value="1"/>
</dbReference>
<sequence length="173" mass="19177">MKFCLYVAAFLLGAACTFACEHLTFELDGVTHDETVETDGNLVVLKDVADGFIVVLDYDRDLLTIKNDTDPAFCYFGTISDTPFRRNRTGAVFVTENDDQVLYEDRVALFTFEGRLIASDNQTVSAKVNELCYGLLSYQLIPIRDTHARSARGARGGDGTTVIIINRRSFAPS</sequence>
<dbReference type="EMBL" id="JAIZAY010000012">
    <property type="protein sequence ID" value="KAJ8031886.1"/>
    <property type="molecule type" value="Genomic_DNA"/>
</dbReference>
<keyword evidence="1" id="KW-0732">Signal</keyword>
<reference evidence="2" key="1">
    <citation type="submission" date="2021-10" db="EMBL/GenBank/DDBJ databases">
        <title>Tropical sea cucumber genome reveals ecological adaptation and Cuvierian tubules defense mechanism.</title>
        <authorList>
            <person name="Chen T."/>
        </authorList>
    </citation>
    <scope>NUCLEOTIDE SEQUENCE</scope>
    <source>
        <strain evidence="2">Nanhai2018</strain>
        <tissue evidence="2">Muscle</tissue>
    </source>
</reference>
<comment type="caution">
    <text evidence="2">The sequence shown here is derived from an EMBL/GenBank/DDBJ whole genome shotgun (WGS) entry which is preliminary data.</text>
</comment>
<evidence type="ECO:0000256" key="1">
    <source>
        <dbReference type="SAM" id="SignalP"/>
    </source>
</evidence>
<gene>
    <name evidence="2" type="ORF">HOLleu_25238</name>
</gene>
<feature type="chain" id="PRO_5040216209" evidence="1">
    <location>
        <begin position="20"/>
        <end position="173"/>
    </location>
</feature>
<name>A0A9Q1BSA8_HOLLE</name>